<evidence type="ECO:0000313" key="4">
    <source>
        <dbReference type="Proteomes" id="UP000426027"/>
    </source>
</evidence>
<accession>A0A6I6GHG9</accession>
<name>A0A6I6GHG9_9BACT</name>
<dbReference type="InterPro" id="IPR029044">
    <property type="entry name" value="Nucleotide-diphossugar_trans"/>
</dbReference>
<feature type="transmembrane region" description="Helical" evidence="1">
    <location>
        <begin position="214"/>
        <end position="233"/>
    </location>
</feature>
<sequence>MCASGFGAASCTIAQKRAIEYGISKATGQLIVCTDADCAVGPNWLMTLVHAHETKGWQFIAAPVQYIAKQQQVLQVFQVLDFLTLQGITAASVSKKFHAMCNGANIAYSKKAFEEVNGFAGIDALPTGDDMLLMHKIWQRYPDAVGWLKSTDAIVYTQPCPTWKAFFQQRIRWASKAAYYQDKRIIAVLLLVYVLNVSLLLALIVGLVAAMPKLLLAFGLALVLKTMVEFLFLAPVAQFFQQQQWLNWFHVLQLHHIVYTIIAGWLGRFGSYQWKGRRVEKPSTLVQK</sequence>
<dbReference type="SUPFAM" id="SSF53448">
    <property type="entry name" value="Nucleotide-diphospho-sugar transferases"/>
    <property type="match status" value="1"/>
</dbReference>
<dbReference type="InterPro" id="IPR001173">
    <property type="entry name" value="Glyco_trans_2-like"/>
</dbReference>
<dbReference type="Pfam" id="PF13632">
    <property type="entry name" value="Glyco_trans_2_3"/>
    <property type="match status" value="1"/>
</dbReference>
<feature type="domain" description="Glycosyltransferase 2-like" evidence="2">
    <location>
        <begin position="30"/>
        <end position="223"/>
    </location>
</feature>
<keyword evidence="3" id="KW-0808">Transferase</keyword>
<proteinExistence type="predicted"/>
<evidence type="ECO:0000313" key="3">
    <source>
        <dbReference type="EMBL" id="QGW27138.1"/>
    </source>
</evidence>
<keyword evidence="1" id="KW-0472">Membrane</keyword>
<dbReference type="GO" id="GO:0016740">
    <property type="term" value="F:transferase activity"/>
    <property type="evidence" value="ECO:0007669"/>
    <property type="project" value="UniProtKB-KW"/>
</dbReference>
<dbReference type="AlphaFoldDB" id="A0A6I6GHG9"/>
<evidence type="ECO:0000259" key="2">
    <source>
        <dbReference type="Pfam" id="PF13632"/>
    </source>
</evidence>
<evidence type="ECO:0000256" key="1">
    <source>
        <dbReference type="SAM" id="Phobius"/>
    </source>
</evidence>
<organism evidence="3 4">
    <name type="scientific">Phnomibacter ginsenosidimutans</name>
    <dbReference type="NCBI Taxonomy" id="2676868"/>
    <lineage>
        <taxon>Bacteria</taxon>
        <taxon>Pseudomonadati</taxon>
        <taxon>Bacteroidota</taxon>
        <taxon>Chitinophagia</taxon>
        <taxon>Chitinophagales</taxon>
        <taxon>Chitinophagaceae</taxon>
        <taxon>Phnomibacter</taxon>
    </lineage>
</organism>
<keyword evidence="1" id="KW-0812">Transmembrane</keyword>
<protein>
    <submittedName>
        <fullName evidence="3">Glycosyltransferase</fullName>
    </submittedName>
</protein>
<dbReference type="KEGG" id="fls:GLV81_02610"/>
<feature type="transmembrane region" description="Helical" evidence="1">
    <location>
        <begin position="245"/>
        <end position="266"/>
    </location>
</feature>
<dbReference type="EMBL" id="CP046566">
    <property type="protein sequence ID" value="QGW27138.1"/>
    <property type="molecule type" value="Genomic_DNA"/>
</dbReference>
<dbReference type="Gene3D" id="3.90.550.10">
    <property type="entry name" value="Spore Coat Polysaccharide Biosynthesis Protein SpsA, Chain A"/>
    <property type="match status" value="1"/>
</dbReference>
<keyword evidence="1" id="KW-1133">Transmembrane helix</keyword>
<keyword evidence="4" id="KW-1185">Reference proteome</keyword>
<dbReference type="Proteomes" id="UP000426027">
    <property type="component" value="Chromosome"/>
</dbReference>
<feature type="transmembrane region" description="Helical" evidence="1">
    <location>
        <begin position="185"/>
        <end position="208"/>
    </location>
</feature>
<gene>
    <name evidence="3" type="ORF">GLV81_02610</name>
</gene>
<reference evidence="3 4" key="1">
    <citation type="submission" date="2019-11" db="EMBL/GenBank/DDBJ databases">
        <authorList>
            <person name="Im W.T."/>
        </authorList>
    </citation>
    <scope>NUCLEOTIDE SEQUENCE [LARGE SCALE GENOMIC DNA]</scope>
    <source>
        <strain evidence="3 4">SB-02</strain>
    </source>
</reference>